<keyword evidence="3" id="KW-0378">Hydrolase</keyword>
<dbReference type="EMBL" id="MVBM01000007">
    <property type="protein sequence ID" value="OOK68869.1"/>
    <property type="molecule type" value="Genomic_DNA"/>
</dbReference>
<dbReference type="Proteomes" id="UP000189229">
    <property type="component" value="Unassembled WGS sequence"/>
</dbReference>
<gene>
    <name evidence="3" type="ORF">BZL30_7268</name>
</gene>
<dbReference type="GO" id="GO:0004519">
    <property type="term" value="F:endonuclease activity"/>
    <property type="evidence" value="ECO:0007669"/>
    <property type="project" value="UniProtKB-KW"/>
</dbReference>
<feature type="region of interest" description="Disordered" evidence="1">
    <location>
        <begin position="530"/>
        <end position="572"/>
    </location>
</feature>
<dbReference type="SMART" id="SM00507">
    <property type="entry name" value="HNHc"/>
    <property type="match status" value="1"/>
</dbReference>
<keyword evidence="3" id="KW-0540">Nuclease</keyword>
<dbReference type="InterPro" id="IPR003615">
    <property type="entry name" value="HNH_nuc"/>
</dbReference>
<dbReference type="Gene3D" id="1.10.30.50">
    <property type="match status" value="1"/>
</dbReference>
<organism evidence="3 4">
    <name type="scientific">Mycobacterium kansasii</name>
    <dbReference type="NCBI Taxonomy" id="1768"/>
    <lineage>
        <taxon>Bacteria</taxon>
        <taxon>Bacillati</taxon>
        <taxon>Actinomycetota</taxon>
        <taxon>Actinomycetes</taxon>
        <taxon>Mycobacteriales</taxon>
        <taxon>Mycobacteriaceae</taxon>
        <taxon>Mycobacterium</taxon>
    </lineage>
</organism>
<sequence length="572" mass="60990">MVTNVIAGIADSPILDSSAVTGAGLGARTCCWGGAGTPSVPRISARVVDPPTRAGRCRPARIAVDARMSVQPCRIESMFDTSGAVSHPEVIERFTAMFERCHPPTTPASAAIVDRLCTASRAENRSAGERLAAIGELDVLRLRASGDCESWGTDTWDAVSAEVAAALRISQALASSYLHYSRAMRNRLPKSGAALLAGDITYAMFQTMVYRTELIEDPEVMAAVDAELAVKASRWPSLTRSRLSAYIDRVVARADRDAVRRARERQAEREFSIWGSDNGLTEVGGRMVTSDAMALDARLDALAAAVCADDPRTRAQRRADALGALAVGAERLVCRCGQSACPTGTTPAPRPVVIHVVADRASAAGTSTTPGALVGAEGLIPAELLAELAESARLRPVVHPIDAAPEGGYTPSQALADFVRCRDLTCRFPGCDRPAMHTDIDHTIPYGDGGATHASNLKCLCRQHHLVKTFWGWRDKQLPDGTVIWTSPSGDTYVTTRAARCCFPACVRLPARHPGKPRKPARAVATVLRRSRCGPPAGRRTVLATSPPKGEKTTRSASESPPSSSRRTSRSS</sequence>
<evidence type="ECO:0000256" key="1">
    <source>
        <dbReference type="SAM" id="MobiDB-lite"/>
    </source>
</evidence>
<evidence type="ECO:0000259" key="2">
    <source>
        <dbReference type="SMART" id="SM00507"/>
    </source>
</evidence>
<evidence type="ECO:0000313" key="4">
    <source>
        <dbReference type="Proteomes" id="UP000189229"/>
    </source>
</evidence>
<keyword evidence="3" id="KW-0255">Endonuclease</keyword>
<dbReference type="AlphaFoldDB" id="A0A1V3WPG7"/>
<evidence type="ECO:0000313" key="3">
    <source>
        <dbReference type="EMBL" id="OOK68869.1"/>
    </source>
</evidence>
<name>A0A1V3WPG7_MYCKA</name>
<reference evidence="3 4" key="1">
    <citation type="submission" date="2017-02" db="EMBL/GenBank/DDBJ databases">
        <title>Complete genome sequences of Mycobacterium kansasii strains isolated from rhesus macaques.</title>
        <authorList>
            <person name="Panda A."/>
            <person name="Nagaraj S."/>
            <person name="Zhao X."/>
            <person name="Tettelin H."/>
            <person name="Detolla L.J."/>
        </authorList>
    </citation>
    <scope>NUCLEOTIDE SEQUENCE [LARGE SCALE GENOMIC DNA]</scope>
    <source>
        <strain evidence="3 4">11-3813</strain>
    </source>
</reference>
<protein>
    <submittedName>
        <fullName evidence="3">HNH endonuclease family protein</fullName>
    </submittedName>
</protein>
<proteinExistence type="predicted"/>
<dbReference type="InterPro" id="IPR003870">
    <property type="entry name" value="DUF222"/>
</dbReference>
<dbReference type="CDD" id="cd00085">
    <property type="entry name" value="HNHc"/>
    <property type="match status" value="1"/>
</dbReference>
<feature type="compositionally biased region" description="Low complexity" evidence="1">
    <location>
        <begin position="555"/>
        <end position="566"/>
    </location>
</feature>
<accession>A0A1V3WPG7</accession>
<comment type="caution">
    <text evidence="3">The sequence shown here is derived from an EMBL/GenBank/DDBJ whole genome shotgun (WGS) entry which is preliminary data.</text>
</comment>
<feature type="domain" description="HNH nuclease" evidence="2">
    <location>
        <begin position="414"/>
        <end position="466"/>
    </location>
</feature>
<dbReference type="Pfam" id="PF02720">
    <property type="entry name" value="DUF222"/>
    <property type="match status" value="1"/>
</dbReference>